<keyword evidence="1" id="KW-0436">Ligase</keyword>
<dbReference type="InterPro" id="IPR011764">
    <property type="entry name" value="Biotin_carboxylation_dom"/>
</dbReference>
<dbReference type="OrthoDB" id="196847at2759"/>
<dbReference type="InterPro" id="IPR005481">
    <property type="entry name" value="BC-like_N"/>
</dbReference>
<dbReference type="PROSITE" id="PS50979">
    <property type="entry name" value="BC"/>
    <property type="match status" value="1"/>
</dbReference>
<gene>
    <name evidence="6" type="ORF">F7725_024471</name>
</gene>
<evidence type="ECO:0000256" key="2">
    <source>
        <dbReference type="ARBA" id="ARBA00022741"/>
    </source>
</evidence>
<evidence type="ECO:0000256" key="3">
    <source>
        <dbReference type="ARBA" id="ARBA00022840"/>
    </source>
</evidence>
<reference evidence="6 7" key="1">
    <citation type="submission" date="2020-03" db="EMBL/GenBank/DDBJ databases">
        <title>Dissostichus mawsoni Genome sequencing and assembly.</title>
        <authorList>
            <person name="Park H."/>
        </authorList>
    </citation>
    <scope>NUCLEOTIDE SEQUENCE [LARGE SCALE GENOMIC DNA]</scope>
    <source>
        <strain evidence="6">DM0001</strain>
        <tissue evidence="6">Muscle</tissue>
    </source>
</reference>
<dbReference type="EMBL" id="JAAKFY010000019">
    <property type="protein sequence ID" value="KAF3842520.1"/>
    <property type="molecule type" value="Genomic_DNA"/>
</dbReference>
<dbReference type="InterPro" id="IPR016185">
    <property type="entry name" value="PreATP-grasp_dom_sf"/>
</dbReference>
<accession>A0A7J5XZL7</accession>
<dbReference type="GO" id="GO:0005739">
    <property type="term" value="C:mitochondrion"/>
    <property type="evidence" value="ECO:0007669"/>
    <property type="project" value="TreeGrafter"/>
</dbReference>
<evidence type="ECO:0000259" key="5">
    <source>
        <dbReference type="PROSITE" id="PS50979"/>
    </source>
</evidence>
<evidence type="ECO:0000313" key="6">
    <source>
        <dbReference type="EMBL" id="KAF3842520.1"/>
    </source>
</evidence>
<dbReference type="GO" id="GO:0004658">
    <property type="term" value="F:propionyl-CoA carboxylase activity"/>
    <property type="evidence" value="ECO:0007669"/>
    <property type="project" value="TreeGrafter"/>
</dbReference>
<dbReference type="Pfam" id="PF00289">
    <property type="entry name" value="Biotin_carb_N"/>
    <property type="match status" value="1"/>
</dbReference>
<keyword evidence="4" id="KW-0092">Biotin</keyword>
<dbReference type="Proteomes" id="UP000518266">
    <property type="component" value="Unassembled WGS sequence"/>
</dbReference>
<protein>
    <recommendedName>
        <fullName evidence="5">Biotin carboxylation domain-containing protein</fullName>
    </recommendedName>
</protein>
<dbReference type="GO" id="GO:0005524">
    <property type="term" value="F:ATP binding"/>
    <property type="evidence" value="ECO:0007669"/>
    <property type="project" value="UniProtKB-KW"/>
</dbReference>
<dbReference type="InterPro" id="IPR050856">
    <property type="entry name" value="Biotin_carboxylase_complex"/>
</dbReference>
<proteinExistence type="predicted"/>
<evidence type="ECO:0000313" key="7">
    <source>
        <dbReference type="Proteomes" id="UP000518266"/>
    </source>
</evidence>
<sequence>MWVTVWQHAAHRLSPSLNRLLFAVKVSSLQECAERELGGHTESRYSSFQSRCCAGHCYAHYSTVSSPSEKTFDKILIANRGEIACRVIKTCHKMGIQTVAVHSDVDSSAVSPPLFIHC</sequence>
<keyword evidence="3" id="KW-0067">ATP-binding</keyword>
<feature type="domain" description="Biotin carboxylation" evidence="5">
    <location>
        <begin position="71"/>
        <end position="118"/>
    </location>
</feature>
<dbReference type="Gene3D" id="3.40.50.20">
    <property type="match status" value="1"/>
</dbReference>
<dbReference type="AlphaFoldDB" id="A0A7J5XZL7"/>
<dbReference type="SUPFAM" id="SSF52440">
    <property type="entry name" value="PreATP-grasp domain"/>
    <property type="match status" value="1"/>
</dbReference>
<name>A0A7J5XZL7_DISMA</name>
<evidence type="ECO:0000256" key="4">
    <source>
        <dbReference type="ARBA" id="ARBA00023267"/>
    </source>
</evidence>
<keyword evidence="2" id="KW-0547">Nucleotide-binding</keyword>
<dbReference type="PANTHER" id="PTHR18866:SF33">
    <property type="entry name" value="METHYLCROTONOYL-COA CARBOXYLASE SUBUNIT ALPHA, MITOCHONDRIAL-RELATED"/>
    <property type="match status" value="1"/>
</dbReference>
<evidence type="ECO:0000256" key="1">
    <source>
        <dbReference type="ARBA" id="ARBA00022598"/>
    </source>
</evidence>
<keyword evidence="7" id="KW-1185">Reference proteome</keyword>
<comment type="caution">
    <text evidence="6">The sequence shown here is derived from an EMBL/GenBank/DDBJ whole genome shotgun (WGS) entry which is preliminary data.</text>
</comment>
<organism evidence="6 7">
    <name type="scientific">Dissostichus mawsoni</name>
    <name type="common">Antarctic cod</name>
    <dbReference type="NCBI Taxonomy" id="36200"/>
    <lineage>
        <taxon>Eukaryota</taxon>
        <taxon>Metazoa</taxon>
        <taxon>Chordata</taxon>
        <taxon>Craniata</taxon>
        <taxon>Vertebrata</taxon>
        <taxon>Euteleostomi</taxon>
        <taxon>Actinopterygii</taxon>
        <taxon>Neopterygii</taxon>
        <taxon>Teleostei</taxon>
        <taxon>Neoteleostei</taxon>
        <taxon>Acanthomorphata</taxon>
        <taxon>Eupercaria</taxon>
        <taxon>Perciformes</taxon>
        <taxon>Notothenioidei</taxon>
        <taxon>Nototheniidae</taxon>
        <taxon>Dissostichus</taxon>
    </lineage>
</organism>
<dbReference type="PANTHER" id="PTHR18866">
    <property type="entry name" value="CARBOXYLASE:PYRUVATE/ACETYL-COA/PROPIONYL-COA CARBOXYLASE"/>
    <property type="match status" value="1"/>
</dbReference>